<dbReference type="EMBL" id="JAUIZM010000008">
    <property type="protein sequence ID" value="KAK1368595.1"/>
    <property type="molecule type" value="Genomic_DNA"/>
</dbReference>
<evidence type="ECO:0000313" key="3">
    <source>
        <dbReference type="Proteomes" id="UP001237642"/>
    </source>
</evidence>
<keyword evidence="3" id="KW-1185">Reference proteome</keyword>
<feature type="compositionally biased region" description="Basic and acidic residues" evidence="1">
    <location>
        <begin position="245"/>
        <end position="254"/>
    </location>
</feature>
<evidence type="ECO:0000313" key="2">
    <source>
        <dbReference type="EMBL" id="KAK1368595.1"/>
    </source>
</evidence>
<sequence>MWSKADCTTNGEIKFTIKGNSYILSPSVINEALHLPVSNFENLPTDDEIISMFKFIKAFAPRCGGFNVITRFIQKIAYGLMYGRTIDIGTLLLKEISAKLGDMVHRSKVVFYVRVFMIIANYLSKEFSIDDRDDTLQVFVQGKRLFSKLVTRNLHAKVEFVLPRHVKVQLSTLSSSSLVTPKLEDVREDPAPPTQVVLPSQSQSVTRGTSSVSHTGKRKRTTLPTIIEDGSEKNETASEVHSPQKKKDESEVKPARSLFIVDHEIQPGEIWDGVAVMEPPSPGEDENKKCDLLFPA</sequence>
<comment type="caution">
    <text evidence="2">The sequence shown here is derived from an EMBL/GenBank/DDBJ whole genome shotgun (WGS) entry which is preliminary data.</text>
</comment>
<evidence type="ECO:0000256" key="1">
    <source>
        <dbReference type="SAM" id="MobiDB-lite"/>
    </source>
</evidence>
<gene>
    <name evidence="2" type="ORF">POM88_034687</name>
</gene>
<proteinExistence type="predicted"/>
<reference evidence="2" key="1">
    <citation type="submission" date="2023-02" db="EMBL/GenBank/DDBJ databases">
        <title>Genome of toxic invasive species Heracleum sosnowskyi carries increased number of genes despite the absence of recent whole-genome duplications.</title>
        <authorList>
            <person name="Schelkunov M."/>
            <person name="Shtratnikova V."/>
            <person name="Makarenko M."/>
            <person name="Klepikova A."/>
            <person name="Omelchenko D."/>
            <person name="Novikova G."/>
            <person name="Obukhova E."/>
            <person name="Bogdanov V."/>
            <person name="Penin A."/>
            <person name="Logacheva M."/>
        </authorList>
    </citation>
    <scope>NUCLEOTIDE SEQUENCE</scope>
    <source>
        <strain evidence="2">Hsosn_3</strain>
        <tissue evidence="2">Leaf</tissue>
    </source>
</reference>
<name>A0AAD8MAS4_9APIA</name>
<accession>A0AAD8MAS4</accession>
<feature type="compositionally biased region" description="Polar residues" evidence="1">
    <location>
        <begin position="197"/>
        <end position="214"/>
    </location>
</feature>
<feature type="region of interest" description="Disordered" evidence="1">
    <location>
        <begin position="185"/>
        <end position="255"/>
    </location>
</feature>
<dbReference type="Proteomes" id="UP001237642">
    <property type="component" value="Unassembled WGS sequence"/>
</dbReference>
<dbReference type="AlphaFoldDB" id="A0AAD8MAS4"/>
<reference evidence="2" key="2">
    <citation type="submission" date="2023-05" db="EMBL/GenBank/DDBJ databases">
        <authorList>
            <person name="Schelkunov M.I."/>
        </authorList>
    </citation>
    <scope>NUCLEOTIDE SEQUENCE</scope>
    <source>
        <strain evidence="2">Hsosn_3</strain>
        <tissue evidence="2">Leaf</tissue>
    </source>
</reference>
<protein>
    <submittedName>
        <fullName evidence="2">Uncharacterized protein</fullName>
    </submittedName>
</protein>
<organism evidence="2 3">
    <name type="scientific">Heracleum sosnowskyi</name>
    <dbReference type="NCBI Taxonomy" id="360622"/>
    <lineage>
        <taxon>Eukaryota</taxon>
        <taxon>Viridiplantae</taxon>
        <taxon>Streptophyta</taxon>
        <taxon>Embryophyta</taxon>
        <taxon>Tracheophyta</taxon>
        <taxon>Spermatophyta</taxon>
        <taxon>Magnoliopsida</taxon>
        <taxon>eudicotyledons</taxon>
        <taxon>Gunneridae</taxon>
        <taxon>Pentapetalae</taxon>
        <taxon>asterids</taxon>
        <taxon>campanulids</taxon>
        <taxon>Apiales</taxon>
        <taxon>Apiaceae</taxon>
        <taxon>Apioideae</taxon>
        <taxon>apioid superclade</taxon>
        <taxon>Tordylieae</taxon>
        <taxon>Tordyliinae</taxon>
        <taxon>Heracleum</taxon>
    </lineage>
</organism>